<keyword evidence="1" id="KW-0812">Transmembrane</keyword>
<dbReference type="EMBL" id="JAVHJO010000010">
    <property type="protein sequence ID" value="KAK6535719.1"/>
    <property type="molecule type" value="Genomic_DNA"/>
</dbReference>
<feature type="transmembrane region" description="Helical" evidence="1">
    <location>
        <begin position="249"/>
        <end position="270"/>
    </location>
</feature>
<feature type="transmembrane region" description="Helical" evidence="1">
    <location>
        <begin position="165"/>
        <end position="186"/>
    </location>
</feature>
<comment type="caution">
    <text evidence="2">The sequence shown here is derived from an EMBL/GenBank/DDBJ whole genome shotgun (WGS) entry which is preliminary data.</text>
</comment>
<proteinExistence type="predicted"/>
<evidence type="ECO:0000256" key="1">
    <source>
        <dbReference type="SAM" id="Phobius"/>
    </source>
</evidence>
<keyword evidence="3" id="KW-1185">Reference proteome</keyword>
<keyword evidence="1" id="KW-0472">Membrane</keyword>
<sequence>MDPKDEELENGRQLPIAIEKAPAKSDFWQRLRDYHSTQVDKKWTSLPVLATSYVSGLTDSAAYNAWSCFISMQTGNTVFLGLGASHQPLNKPLGWLSSLISIACFMTGVSIIAFCSRKAGPILRGTLVVSFFVQATLIVIAAALVEGKIIPIATPAEQATGRVKYHYISLLPLAFLAFQAGGQIVVSRSFGHNHIPSIVLTSLYSDLVADPLFFQPVNVKRNERIASAVLVLTGAITGGWVMRKADMAAVLWFAAAIKYTIMTGFIFWPAEKASSE</sequence>
<evidence type="ECO:0008006" key="4">
    <source>
        <dbReference type="Google" id="ProtNLM"/>
    </source>
</evidence>
<dbReference type="AlphaFoldDB" id="A0AAV9X4R3"/>
<organism evidence="2 3">
    <name type="scientific">Orbilia ellipsospora</name>
    <dbReference type="NCBI Taxonomy" id="2528407"/>
    <lineage>
        <taxon>Eukaryota</taxon>
        <taxon>Fungi</taxon>
        <taxon>Dikarya</taxon>
        <taxon>Ascomycota</taxon>
        <taxon>Pezizomycotina</taxon>
        <taxon>Orbiliomycetes</taxon>
        <taxon>Orbiliales</taxon>
        <taxon>Orbiliaceae</taxon>
        <taxon>Orbilia</taxon>
    </lineage>
</organism>
<gene>
    <name evidence="2" type="ORF">TWF694_002168</name>
</gene>
<feature type="transmembrane region" description="Helical" evidence="1">
    <location>
        <begin position="95"/>
        <end position="115"/>
    </location>
</feature>
<dbReference type="PANTHER" id="PTHR37488:SF8">
    <property type="entry name" value="DUF1275 DOMAIN PROTEIN (AFU_ORTHOLOGUE AFUA_5G13060)"/>
    <property type="match status" value="1"/>
</dbReference>
<accession>A0AAV9X4R3</accession>
<dbReference type="Pfam" id="PF06912">
    <property type="entry name" value="DUF1275"/>
    <property type="match status" value="1"/>
</dbReference>
<dbReference type="InterPro" id="IPR010699">
    <property type="entry name" value="DUF1275"/>
</dbReference>
<dbReference type="PANTHER" id="PTHR37488">
    <property type="entry name" value="DUF1275 DOMAIN-CONTAINING PROTEIN"/>
    <property type="match status" value="1"/>
</dbReference>
<feature type="transmembrane region" description="Helical" evidence="1">
    <location>
        <begin position="127"/>
        <end position="145"/>
    </location>
</feature>
<name>A0AAV9X4R3_9PEZI</name>
<protein>
    <recommendedName>
        <fullName evidence="4">DUF1275 domain protein</fullName>
    </recommendedName>
</protein>
<evidence type="ECO:0000313" key="3">
    <source>
        <dbReference type="Proteomes" id="UP001365542"/>
    </source>
</evidence>
<evidence type="ECO:0000313" key="2">
    <source>
        <dbReference type="EMBL" id="KAK6535719.1"/>
    </source>
</evidence>
<feature type="transmembrane region" description="Helical" evidence="1">
    <location>
        <begin position="225"/>
        <end position="243"/>
    </location>
</feature>
<reference evidence="2 3" key="1">
    <citation type="submission" date="2019-10" db="EMBL/GenBank/DDBJ databases">
        <authorList>
            <person name="Palmer J.M."/>
        </authorList>
    </citation>
    <scope>NUCLEOTIDE SEQUENCE [LARGE SCALE GENOMIC DNA]</scope>
    <source>
        <strain evidence="2 3">TWF694</strain>
    </source>
</reference>
<keyword evidence="1" id="KW-1133">Transmembrane helix</keyword>
<dbReference type="Proteomes" id="UP001365542">
    <property type="component" value="Unassembled WGS sequence"/>
</dbReference>